<dbReference type="PANTHER" id="PTHR25465">
    <property type="entry name" value="B-BOX DOMAIN CONTAINING"/>
    <property type="match status" value="1"/>
</dbReference>
<dbReference type="InterPro" id="IPR043136">
    <property type="entry name" value="B30.2/SPRY_sf"/>
</dbReference>
<evidence type="ECO:0000313" key="12">
    <source>
        <dbReference type="Proteomes" id="UP001460270"/>
    </source>
</evidence>
<sequence>MSSSVDRSSRESFHCSVCLEVFSEPVTTPCGHNFCKRCICKVWDSDVVYKCPLCKRSYDSRPELSVNTLLQELVSGSNLDKFKSSSKDNIIPTFTEVQCDVCSEPRLQALKSCLVCLSSFCHAHLQPHLTLFELKRHQLLEPVEDMKVWTCPKHQRPLELFCGSDRTLVCMMCSVLEHDKHELLSLQEASERSRSSLLQTQAQTELMVEQRRLKLQQIQRCVQLSQREAHRETQAMVQAFTAVVESVQSCLDRCTAVIEQTQKKHKKQAEVLIQQLEQEICELQKSSSEAEERLSRSQDPLHFLQRCPALTPPAGLKDWSSVSFEPETCEGSAAGAIKQLEKSLSDEFKHLYEELNRAALRRLQSFEVDLTLDPDSAHPELVLSEDLKQVHHSDVKQQLPDSPLRFDRCVGVLGKQSFSSGRFYFEVQVKDKTAWDLGVAQESVNRKGSIIWSPKNKFWCIWLRNRSEYRALSNPDVLLSPRRAPQKVGVFVDYDQGLVSFYDADSADLLYSFTGCRFKQVKLFPYFNPGPNEGGSNSAPLVLTPAESGAAAVRRLELNGETSGSEVTRDGSARVWSCSSETSGSEVTRDGSARVWSCSSETSGSEVTRDGSARVWSCSAVKVLFVSGPAAVKVLFVSGPAAVKVLFVSGAAAVTRDGSAALVLTLVESGAAGQF</sequence>
<dbReference type="InterPro" id="IPR017907">
    <property type="entry name" value="Znf_RING_CS"/>
</dbReference>
<proteinExistence type="predicted"/>
<keyword evidence="4" id="KW-0862">Zinc</keyword>
<dbReference type="InterPro" id="IPR001870">
    <property type="entry name" value="B30.2/SPRY"/>
</dbReference>
<evidence type="ECO:0000256" key="5">
    <source>
        <dbReference type="ARBA" id="ARBA00022859"/>
    </source>
</evidence>
<dbReference type="InterPro" id="IPR013083">
    <property type="entry name" value="Znf_RING/FYVE/PHD"/>
</dbReference>
<dbReference type="InterPro" id="IPR051051">
    <property type="entry name" value="E3_ubiq-ligase_TRIM/RNF"/>
</dbReference>
<gene>
    <name evidence="11" type="ORF">WMY93_006795</name>
</gene>
<feature type="coiled-coil region" evidence="7">
    <location>
        <begin position="259"/>
        <end position="293"/>
    </location>
</feature>
<dbReference type="InterPro" id="IPR058030">
    <property type="entry name" value="TRIM8/14/16/25/29/45/65_CC"/>
</dbReference>
<evidence type="ECO:0000256" key="4">
    <source>
        <dbReference type="ARBA" id="ARBA00022833"/>
    </source>
</evidence>
<dbReference type="InterPro" id="IPR003877">
    <property type="entry name" value="SPRY_dom"/>
</dbReference>
<keyword evidence="3 6" id="KW-0863">Zinc-finger</keyword>
<feature type="domain" description="B30.2/SPRY" evidence="10">
    <location>
        <begin position="350"/>
        <end position="548"/>
    </location>
</feature>
<dbReference type="InterPro" id="IPR027370">
    <property type="entry name" value="Znf-RING_euk"/>
</dbReference>
<evidence type="ECO:0000256" key="6">
    <source>
        <dbReference type="PROSITE-ProRule" id="PRU00024"/>
    </source>
</evidence>
<dbReference type="PRINTS" id="PR01407">
    <property type="entry name" value="BUTYPHLNCDUF"/>
</dbReference>
<feature type="domain" description="RING-type" evidence="8">
    <location>
        <begin position="15"/>
        <end position="55"/>
    </location>
</feature>
<dbReference type="EMBL" id="JBBPFD010000004">
    <property type="protein sequence ID" value="KAK7930400.1"/>
    <property type="molecule type" value="Genomic_DNA"/>
</dbReference>
<dbReference type="Gene3D" id="2.60.120.920">
    <property type="match status" value="1"/>
</dbReference>
<dbReference type="Pfam" id="PF00622">
    <property type="entry name" value="SPRY"/>
    <property type="match status" value="1"/>
</dbReference>
<keyword evidence="7" id="KW-0175">Coiled coil</keyword>
<dbReference type="GO" id="GO:0005737">
    <property type="term" value="C:cytoplasm"/>
    <property type="evidence" value="ECO:0007669"/>
    <property type="project" value="UniProtKB-ARBA"/>
</dbReference>
<evidence type="ECO:0000313" key="11">
    <source>
        <dbReference type="EMBL" id="KAK7930400.1"/>
    </source>
</evidence>
<dbReference type="SMART" id="SM00589">
    <property type="entry name" value="PRY"/>
    <property type="match status" value="1"/>
</dbReference>
<dbReference type="Pfam" id="PF13765">
    <property type="entry name" value="PRY"/>
    <property type="match status" value="1"/>
</dbReference>
<name>A0AAW0PLH8_9GOBI</name>
<keyword evidence="2" id="KW-0479">Metal-binding</keyword>
<keyword evidence="12" id="KW-1185">Reference proteome</keyword>
<dbReference type="AlphaFoldDB" id="A0AAW0PLH8"/>
<dbReference type="InterPro" id="IPR006574">
    <property type="entry name" value="PRY"/>
</dbReference>
<dbReference type="PANTHER" id="PTHR25465:SF49">
    <property type="entry name" value="BLOODTHIRSTY-RELATED GENE FAMILY, MEMBER 1-RELATED"/>
    <property type="match status" value="1"/>
</dbReference>
<accession>A0AAW0PLH8</accession>
<dbReference type="Gene3D" id="3.30.40.10">
    <property type="entry name" value="Zinc/RING finger domain, C3HC4 (zinc finger)"/>
    <property type="match status" value="1"/>
</dbReference>
<evidence type="ECO:0000256" key="3">
    <source>
        <dbReference type="ARBA" id="ARBA00022771"/>
    </source>
</evidence>
<protein>
    <submittedName>
        <fullName evidence="11">Uncharacterized protein</fullName>
    </submittedName>
</protein>
<dbReference type="SUPFAM" id="SSF57850">
    <property type="entry name" value="RING/U-box"/>
    <property type="match status" value="1"/>
</dbReference>
<dbReference type="SMART" id="SM00336">
    <property type="entry name" value="BBOX"/>
    <property type="match status" value="1"/>
</dbReference>
<dbReference type="CDD" id="cd19769">
    <property type="entry name" value="Bbox2_TRIM16-like"/>
    <property type="match status" value="1"/>
</dbReference>
<evidence type="ECO:0000259" key="10">
    <source>
        <dbReference type="PROSITE" id="PS50188"/>
    </source>
</evidence>
<dbReference type="Pfam" id="PF00643">
    <property type="entry name" value="zf-B_box"/>
    <property type="match status" value="1"/>
</dbReference>
<dbReference type="PROSITE" id="PS00518">
    <property type="entry name" value="ZF_RING_1"/>
    <property type="match status" value="1"/>
</dbReference>
<dbReference type="FunFam" id="2.60.120.920:FF:000004">
    <property type="entry name" value="Butyrophilin subfamily 1 member A1"/>
    <property type="match status" value="1"/>
</dbReference>
<keyword evidence="1" id="KW-0399">Innate immunity</keyword>
<dbReference type="SMART" id="SM00184">
    <property type="entry name" value="RING"/>
    <property type="match status" value="1"/>
</dbReference>
<dbReference type="CDD" id="cd13733">
    <property type="entry name" value="SPRY_PRY_C-I_1"/>
    <property type="match status" value="1"/>
</dbReference>
<dbReference type="PROSITE" id="PS50188">
    <property type="entry name" value="B302_SPRY"/>
    <property type="match status" value="1"/>
</dbReference>
<dbReference type="SUPFAM" id="SSF49899">
    <property type="entry name" value="Concanavalin A-like lectins/glucanases"/>
    <property type="match status" value="1"/>
</dbReference>
<dbReference type="PROSITE" id="PS50089">
    <property type="entry name" value="ZF_RING_2"/>
    <property type="match status" value="1"/>
</dbReference>
<dbReference type="Proteomes" id="UP001460270">
    <property type="component" value="Unassembled WGS sequence"/>
</dbReference>
<dbReference type="Gene3D" id="4.10.830.40">
    <property type="match status" value="1"/>
</dbReference>
<evidence type="ECO:0000256" key="2">
    <source>
        <dbReference type="ARBA" id="ARBA00022723"/>
    </source>
</evidence>
<reference evidence="12" key="1">
    <citation type="submission" date="2024-04" db="EMBL/GenBank/DDBJ databases">
        <title>Salinicola lusitanus LLJ914,a marine bacterium isolated from the Okinawa Trough.</title>
        <authorList>
            <person name="Li J."/>
        </authorList>
    </citation>
    <scope>NUCLEOTIDE SEQUENCE [LARGE SCALE GENOMIC DNA]</scope>
</reference>
<feature type="domain" description="B box-type" evidence="9">
    <location>
        <begin position="146"/>
        <end position="186"/>
    </location>
</feature>
<dbReference type="SUPFAM" id="SSF57845">
    <property type="entry name" value="B-box zinc-binding domain"/>
    <property type="match status" value="1"/>
</dbReference>
<evidence type="ECO:0000259" key="8">
    <source>
        <dbReference type="PROSITE" id="PS50089"/>
    </source>
</evidence>
<dbReference type="InterPro" id="IPR013320">
    <property type="entry name" value="ConA-like_dom_sf"/>
</dbReference>
<organism evidence="11 12">
    <name type="scientific">Mugilogobius chulae</name>
    <name type="common">yellowstripe goby</name>
    <dbReference type="NCBI Taxonomy" id="88201"/>
    <lineage>
        <taxon>Eukaryota</taxon>
        <taxon>Metazoa</taxon>
        <taxon>Chordata</taxon>
        <taxon>Craniata</taxon>
        <taxon>Vertebrata</taxon>
        <taxon>Euteleostomi</taxon>
        <taxon>Actinopterygii</taxon>
        <taxon>Neopterygii</taxon>
        <taxon>Teleostei</taxon>
        <taxon>Neoteleostei</taxon>
        <taxon>Acanthomorphata</taxon>
        <taxon>Gobiaria</taxon>
        <taxon>Gobiiformes</taxon>
        <taxon>Gobioidei</taxon>
        <taxon>Gobiidae</taxon>
        <taxon>Gobionellinae</taxon>
        <taxon>Mugilogobius</taxon>
    </lineage>
</organism>
<dbReference type="GO" id="GO:0045087">
    <property type="term" value="P:innate immune response"/>
    <property type="evidence" value="ECO:0007669"/>
    <property type="project" value="UniProtKB-KW"/>
</dbReference>
<comment type="caution">
    <text evidence="11">The sequence shown here is derived from an EMBL/GenBank/DDBJ whole genome shotgun (WGS) entry which is preliminary data.</text>
</comment>
<evidence type="ECO:0000256" key="1">
    <source>
        <dbReference type="ARBA" id="ARBA00022588"/>
    </source>
</evidence>
<evidence type="ECO:0000259" key="9">
    <source>
        <dbReference type="PROSITE" id="PS50119"/>
    </source>
</evidence>
<dbReference type="Pfam" id="PF25600">
    <property type="entry name" value="TRIM_CC"/>
    <property type="match status" value="1"/>
</dbReference>
<dbReference type="GO" id="GO:0008270">
    <property type="term" value="F:zinc ion binding"/>
    <property type="evidence" value="ECO:0007669"/>
    <property type="project" value="UniProtKB-KW"/>
</dbReference>
<dbReference type="PROSITE" id="PS50119">
    <property type="entry name" value="ZF_BBOX"/>
    <property type="match status" value="1"/>
</dbReference>
<dbReference type="SMART" id="SM00449">
    <property type="entry name" value="SPRY"/>
    <property type="match status" value="1"/>
</dbReference>
<dbReference type="Gene3D" id="3.30.160.60">
    <property type="entry name" value="Classic Zinc Finger"/>
    <property type="match status" value="1"/>
</dbReference>
<dbReference type="InterPro" id="IPR001841">
    <property type="entry name" value="Znf_RING"/>
</dbReference>
<dbReference type="Pfam" id="PF13445">
    <property type="entry name" value="zf-RING_UBOX"/>
    <property type="match status" value="1"/>
</dbReference>
<evidence type="ECO:0000256" key="7">
    <source>
        <dbReference type="SAM" id="Coils"/>
    </source>
</evidence>
<keyword evidence="5" id="KW-0391">Immunity</keyword>
<dbReference type="InterPro" id="IPR003879">
    <property type="entry name" value="Butyrophylin_SPRY"/>
</dbReference>
<dbReference type="InterPro" id="IPR000315">
    <property type="entry name" value="Znf_B-box"/>
</dbReference>